<dbReference type="Proteomes" id="UP000444721">
    <property type="component" value="Unassembled WGS sequence"/>
</dbReference>
<evidence type="ECO:0000313" key="4">
    <source>
        <dbReference type="Proteomes" id="UP000444721"/>
    </source>
</evidence>
<gene>
    <name evidence="3" type="ORF">FDP41_003264</name>
</gene>
<evidence type="ECO:0000313" key="3">
    <source>
        <dbReference type="EMBL" id="KAF0977942.1"/>
    </source>
</evidence>
<evidence type="ECO:0000256" key="2">
    <source>
        <dbReference type="SAM" id="MobiDB-lite"/>
    </source>
</evidence>
<dbReference type="VEuPathDB" id="AmoebaDB:NfTy_060090"/>
<feature type="coiled-coil region" evidence="1">
    <location>
        <begin position="1426"/>
        <end position="1453"/>
    </location>
</feature>
<feature type="compositionally biased region" description="Basic and acidic residues" evidence="2">
    <location>
        <begin position="96"/>
        <end position="123"/>
    </location>
</feature>
<proteinExistence type="predicted"/>
<dbReference type="GeneID" id="68110482"/>
<name>A0A6A5BT83_NAEFO</name>
<evidence type="ECO:0000256" key="1">
    <source>
        <dbReference type="SAM" id="Coils"/>
    </source>
</evidence>
<protein>
    <submittedName>
        <fullName evidence="3">Uncharacterized protein</fullName>
    </submittedName>
</protein>
<organism evidence="3 4">
    <name type="scientific">Naegleria fowleri</name>
    <name type="common">Brain eating amoeba</name>
    <dbReference type="NCBI Taxonomy" id="5763"/>
    <lineage>
        <taxon>Eukaryota</taxon>
        <taxon>Discoba</taxon>
        <taxon>Heterolobosea</taxon>
        <taxon>Tetramitia</taxon>
        <taxon>Eutetramitia</taxon>
        <taxon>Vahlkampfiidae</taxon>
        <taxon>Naegleria</taxon>
    </lineage>
</organism>
<accession>A0A6A5BT83</accession>
<feature type="compositionally biased region" description="Basic and acidic residues" evidence="2">
    <location>
        <begin position="48"/>
        <end position="62"/>
    </location>
</feature>
<feature type="compositionally biased region" description="Low complexity" evidence="2">
    <location>
        <begin position="63"/>
        <end position="72"/>
    </location>
</feature>
<feature type="region of interest" description="Disordered" evidence="2">
    <location>
        <begin position="1"/>
        <end position="131"/>
    </location>
</feature>
<feature type="compositionally biased region" description="Basic and acidic residues" evidence="2">
    <location>
        <begin position="9"/>
        <end position="21"/>
    </location>
</feature>
<sequence>MNPNNIVGDRTDPGTNDDDRQPIYQRIENGQAQVPPEIQQQTAAAMNDQEKNNTPQDDRDIMMHQMMGQQQQTAPQHIGDDTAHPVSNQQQPPMANEHHQHGNDVSRPTLDHEGQGDVPREQVESQQQPPPQLLLEEIAFNERMTSFGMQPLSFSLDGNEQKLAHSLIYFAQCCLFRNFQPTTDNLYYIILLFNKYSFTKVYSQSKITLDDYRQLLRDLFSVLQRLTTGYNNVDTHMSSNQVPSIQSDHTNYNTYVPNENLYNQETLNRLERLINLKNRQHPMKELTYSEDRDVSKLASDLNEIGKNFEKYYPSNDGIRSVLKRLENCHITDVSLDYREQTLSFPKYIKLLRDLKSHIDKNIQKESSSSFVSSFQSWFGYKKKKPNENMLSYVLTLAEENIEGKPVEVDIKTIKEGIDDFISNFLSTSYFYQQRDVEVDFYSMLPSIREMSELYNGHIVLTPLLALQIVLSVLLNKKNDLPKLLEILSNIATGPNIEGLGWSKQILKKLRHYLTKVEKKHFEYEYLVTVLLTRLGSKKWISFWKTVRIISSKEFDWCYEVYVRTNSINCPQLIAEALRKVKDPHNSQHLQEFLANILRQNLYLFDTVWNQLVENVDDIIFCTSLLLRLIPNSSYKFSEKLIESVVPKNLTSLKEKTLKEVLNVLNSYPTHRQTYLKILNSRISWKNITVLEMKTVVNSFPSMVDLEKLFSFFQKEISRKNLDPLLEILGLFIEKHAPISFELMDSIVVKWIDVAPNLDAIISLLNCDQIANWSLDISPQDMDVLGERITDLLSRKFSFEKRLQAMNFMFRLLGNVNAAIPFVKVFSNKFVVSCYSSAVTLKQKQMVTSQLTKSLAAAKNAYLFFPILFSYSEAVDDIREFVDSIDMYIEIITIWKKQITNAKDAEEQFEQCIRTPIRNMKEKITDQRVTVEEMELLCNHKDSIAKLFKEIGDPEKINFNTKLQYANERKKLYEQYTNMIAWFKEFPSLFSLLAVLELPPTSENITINAMEDKISIFQEMLSEFDKDDTRPLILHFQTNKSLLFNSLFNRFLHDRSVTTFEDAANVLRDVIYFLKTIEQSTIQVLKDYQILEVAKQIRSKGTTLKREIEMITEAFSSSDRHANEVDLQSLRRAFELEEIGLGIESLRDCLKDYNMDIIRQPSFQRLLDLGDELRLLSGRTLDSVDRMFQKTKETLHGLESFHFEYFSKMLAPESKGLLQFIKDNIDNFDESVKIVRARSRSTKFHEELVNSLMIAKELITPFLNPKISYDDLIKKVIDIFKKEEDLTKLKDLQIANENLTTVKVLFSKTSTISLDDIFEIVSTIIKSGHYVSNLKTGELAIHYNIQTEKKEVFGEELLDLVGISIFRSSDTATDLNDNATLKNNLKLFVMMYQTALKSHSVALSLFKEGHPKYKDYEQIDLCEDMTVESLEQHYNTFENALKEWKTAIKHLTEQSPRILKLSRPQLTQFVSILLNISKVGETNDCSYSHLIPYLYTILSDDLESLQVDFTTEMVKNTLYTLRQENPDLDNLELVKRFVETTLSSFDIDSEIEASNAKYQSKAIFDVAPKDIPLLIIGIMIEMLPEKSTSLIQYSNVLYCTSSTTKEEMQWFNNKRKIFADSTYVIVGVNNLGLSVKEELVKFEYDAYDSSKSVGKTFLLFTSDMGRDSFSFIGTTSSADVTEHDHIKKFIRTRFLSKPELKIKDIHLVKGPICCGKSRFIKKKKSGDTEQYLRVSVREDFSKSHFFECLSRYDESMKHILFHFDISCFAEFLEFEKFILEWLLGGYLHLDNGKIVVNPWKTNIESVKLFFEVPCTLDKKEPELELLKFLSYSEPKVLNANVDTFDYSSKKARYVATILNLFNKKTVNNIEVFIQEEQNLISGHESKEILCDLFKRSDITPSHAHRKLFIKLMHERCKELAKFHKHYIDMRKRSTEDNLEEDIFGHTEALLKSINTKLIPIFKEECIVMSNDEIKQSWVNLPVLFAVPSDSGLIKEYDIIKCSGCKRQMNIEDMRIIDIDKDNESKIRSMLNTTFNTNATNLCESTDFLLTKDFVIKIHLVNERRKLASP</sequence>
<keyword evidence="1" id="KW-0175">Coiled coil</keyword>
<dbReference type="VEuPathDB" id="AmoebaDB:FDP41_003264"/>
<reference evidence="3 4" key="1">
    <citation type="journal article" date="2019" name="Sci. Rep.">
        <title>Nanopore sequencing improves the draft genome of the human pathogenic amoeba Naegleria fowleri.</title>
        <authorList>
            <person name="Liechti N."/>
            <person name="Schurch N."/>
            <person name="Bruggmann R."/>
            <person name="Wittwer M."/>
        </authorList>
    </citation>
    <scope>NUCLEOTIDE SEQUENCE [LARGE SCALE GENOMIC DNA]</scope>
    <source>
        <strain evidence="3 4">ATCC 30894</strain>
    </source>
</reference>
<dbReference type="VEuPathDB" id="AmoebaDB:NF0039610"/>
<dbReference type="VEuPathDB" id="AmoebaDB:NF0039600"/>
<feature type="compositionally biased region" description="Polar residues" evidence="2">
    <location>
        <begin position="28"/>
        <end position="44"/>
    </location>
</feature>
<comment type="caution">
    <text evidence="3">The sequence shown here is derived from an EMBL/GenBank/DDBJ whole genome shotgun (WGS) entry which is preliminary data.</text>
</comment>
<dbReference type="RefSeq" id="XP_044562655.1">
    <property type="nucleotide sequence ID" value="XM_044706549.1"/>
</dbReference>
<dbReference type="EMBL" id="VFQX01000033">
    <property type="protein sequence ID" value="KAF0977942.1"/>
    <property type="molecule type" value="Genomic_DNA"/>
</dbReference>
<dbReference type="VEuPathDB" id="AmoebaDB:NF0039590"/>
<keyword evidence="4" id="KW-1185">Reference proteome</keyword>